<comment type="subcellular location">
    <subcellularLocation>
        <location evidence="2">Membrane</location>
        <topology evidence="2">Multi-pass membrane protein</topology>
    </subcellularLocation>
</comment>
<dbReference type="GO" id="GO:0005524">
    <property type="term" value="F:ATP binding"/>
    <property type="evidence" value="ECO:0007669"/>
    <property type="project" value="UniProtKB-KW"/>
</dbReference>
<evidence type="ECO:0000259" key="13">
    <source>
        <dbReference type="PROSITE" id="PS50109"/>
    </source>
</evidence>
<evidence type="ECO:0000256" key="9">
    <source>
        <dbReference type="ARBA" id="ARBA00022840"/>
    </source>
</evidence>
<evidence type="ECO:0000313" key="16">
    <source>
        <dbReference type="Proteomes" id="UP000623776"/>
    </source>
</evidence>
<dbReference type="InterPro" id="IPR005467">
    <property type="entry name" value="His_kinase_dom"/>
</dbReference>
<dbReference type="Pfam" id="PF00512">
    <property type="entry name" value="HisKA"/>
    <property type="match status" value="1"/>
</dbReference>
<evidence type="ECO:0000256" key="11">
    <source>
        <dbReference type="ARBA" id="ARBA00023012"/>
    </source>
</evidence>
<keyword evidence="6" id="KW-0812">Transmembrane</keyword>
<dbReference type="PANTHER" id="PTHR45436:SF14">
    <property type="entry name" value="SENSOR PROTEIN QSEC"/>
    <property type="match status" value="1"/>
</dbReference>
<dbReference type="Pfam" id="PF08521">
    <property type="entry name" value="2CSK_N"/>
    <property type="match status" value="1"/>
</dbReference>
<evidence type="ECO:0000313" key="15">
    <source>
        <dbReference type="EMBL" id="GGW29307.1"/>
    </source>
</evidence>
<dbReference type="InterPro" id="IPR004358">
    <property type="entry name" value="Sig_transdc_His_kin-like_C"/>
</dbReference>
<dbReference type="PROSITE" id="PS50885">
    <property type="entry name" value="HAMP"/>
    <property type="match status" value="1"/>
</dbReference>
<dbReference type="EC" id="2.7.13.3" evidence="3"/>
<dbReference type="AlphaFoldDB" id="A0A8H9I7X3"/>
<dbReference type="GO" id="GO:0005886">
    <property type="term" value="C:plasma membrane"/>
    <property type="evidence" value="ECO:0007669"/>
    <property type="project" value="TreeGrafter"/>
</dbReference>
<dbReference type="PROSITE" id="PS50109">
    <property type="entry name" value="HIS_KIN"/>
    <property type="match status" value="1"/>
</dbReference>
<dbReference type="InterPro" id="IPR050428">
    <property type="entry name" value="TCS_sensor_his_kinase"/>
</dbReference>
<evidence type="ECO:0000256" key="1">
    <source>
        <dbReference type="ARBA" id="ARBA00000085"/>
    </source>
</evidence>
<keyword evidence="16" id="KW-1185">Reference proteome</keyword>
<keyword evidence="8 15" id="KW-0418">Kinase</keyword>
<dbReference type="Gene3D" id="1.10.287.130">
    <property type="match status" value="1"/>
</dbReference>
<dbReference type="PANTHER" id="PTHR45436">
    <property type="entry name" value="SENSOR HISTIDINE KINASE YKOH"/>
    <property type="match status" value="1"/>
</dbReference>
<evidence type="ECO:0000256" key="7">
    <source>
        <dbReference type="ARBA" id="ARBA00022741"/>
    </source>
</evidence>
<keyword evidence="5" id="KW-0808">Transferase</keyword>
<reference evidence="16" key="1">
    <citation type="journal article" date="2019" name="Int. J. Syst. Evol. Microbiol.">
        <title>The Global Catalogue of Microorganisms (GCM) 10K type strain sequencing project: providing services to taxonomists for standard genome sequencing and annotation.</title>
        <authorList>
            <consortium name="The Broad Institute Genomics Platform"/>
            <consortium name="The Broad Institute Genome Sequencing Center for Infectious Disease"/>
            <person name="Wu L."/>
            <person name="Ma J."/>
        </authorList>
    </citation>
    <scope>NUCLEOTIDE SEQUENCE [LARGE SCALE GENOMIC DNA]</scope>
    <source>
        <strain evidence="16">KCTC 22154</strain>
    </source>
</reference>
<dbReference type="Gene3D" id="3.30.565.10">
    <property type="entry name" value="Histidine kinase-like ATPase, C-terminal domain"/>
    <property type="match status" value="1"/>
</dbReference>
<feature type="domain" description="HAMP" evidence="14">
    <location>
        <begin position="186"/>
        <end position="238"/>
    </location>
</feature>
<dbReference type="SMART" id="SM00387">
    <property type="entry name" value="HATPase_c"/>
    <property type="match status" value="1"/>
</dbReference>
<evidence type="ECO:0000256" key="8">
    <source>
        <dbReference type="ARBA" id="ARBA00022777"/>
    </source>
</evidence>
<keyword evidence="12" id="KW-0472">Membrane</keyword>
<dbReference type="GO" id="GO:0000155">
    <property type="term" value="F:phosphorelay sensor kinase activity"/>
    <property type="evidence" value="ECO:0007669"/>
    <property type="project" value="InterPro"/>
</dbReference>
<dbReference type="PRINTS" id="PR00344">
    <property type="entry name" value="BCTRLSENSOR"/>
</dbReference>
<evidence type="ECO:0000256" key="6">
    <source>
        <dbReference type="ARBA" id="ARBA00022692"/>
    </source>
</evidence>
<dbReference type="InterPro" id="IPR013727">
    <property type="entry name" value="2CSK_N"/>
</dbReference>
<name>A0A8H9I7X3_9GAMM</name>
<evidence type="ECO:0000259" key="14">
    <source>
        <dbReference type="PROSITE" id="PS50885"/>
    </source>
</evidence>
<comment type="catalytic activity">
    <reaction evidence="1">
        <text>ATP + protein L-histidine = ADP + protein N-phospho-L-histidine.</text>
        <dbReference type="EC" id="2.7.13.3"/>
    </reaction>
</comment>
<dbReference type="InterPro" id="IPR003661">
    <property type="entry name" value="HisK_dim/P_dom"/>
</dbReference>
<evidence type="ECO:0000256" key="10">
    <source>
        <dbReference type="ARBA" id="ARBA00022989"/>
    </source>
</evidence>
<protein>
    <recommendedName>
        <fullName evidence="3">histidine kinase</fullName>
        <ecNumber evidence="3">2.7.13.3</ecNumber>
    </recommendedName>
</protein>
<proteinExistence type="predicted"/>
<dbReference type="SMART" id="SM00388">
    <property type="entry name" value="HisKA"/>
    <property type="match status" value="1"/>
</dbReference>
<organism evidence="15 16">
    <name type="scientific">Vreelandella hamiltonii</name>
    <dbReference type="NCBI Taxonomy" id="502829"/>
    <lineage>
        <taxon>Bacteria</taxon>
        <taxon>Pseudomonadati</taxon>
        <taxon>Pseudomonadota</taxon>
        <taxon>Gammaproteobacteria</taxon>
        <taxon>Oceanospirillales</taxon>
        <taxon>Halomonadaceae</taxon>
        <taxon>Vreelandella</taxon>
    </lineage>
</organism>
<dbReference type="CDD" id="cd00075">
    <property type="entry name" value="HATPase"/>
    <property type="match status" value="1"/>
</dbReference>
<evidence type="ECO:0000256" key="3">
    <source>
        <dbReference type="ARBA" id="ARBA00012438"/>
    </source>
</evidence>
<accession>A0A8H9I7X3</accession>
<dbReference type="InterPro" id="IPR036890">
    <property type="entry name" value="HATPase_C_sf"/>
</dbReference>
<evidence type="ECO:0000256" key="4">
    <source>
        <dbReference type="ARBA" id="ARBA00022553"/>
    </source>
</evidence>
<evidence type="ECO:0000256" key="12">
    <source>
        <dbReference type="ARBA" id="ARBA00023136"/>
    </source>
</evidence>
<keyword evidence="10" id="KW-1133">Transmembrane helix</keyword>
<feature type="domain" description="Histidine kinase" evidence="13">
    <location>
        <begin position="246"/>
        <end position="459"/>
    </location>
</feature>
<dbReference type="InterPro" id="IPR036097">
    <property type="entry name" value="HisK_dim/P_sf"/>
</dbReference>
<dbReference type="Pfam" id="PF02518">
    <property type="entry name" value="HATPase_c"/>
    <property type="match status" value="1"/>
</dbReference>
<dbReference type="EMBL" id="BMXN01000011">
    <property type="protein sequence ID" value="GGW29307.1"/>
    <property type="molecule type" value="Genomic_DNA"/>
</dbReference>
<dbReference type="CDD" id="cd00082">
    <property type="entry name" value="HisKA"/>
    <property type="match status" value="1"/>
</dbReference>
<dbReference type="SUPFAM" id="SSF47384">
    <property type="entry name" value="Homodimeric domain of signal transducing histidine kinase"/>
    <property type="match status" value="1"/>
</dbReference>
<evidence type="ECO:0000256" key="5">
    <source>
        <dbReference type="ARBA" id="ARBA00022679"/>
    </source>
</evidence>
<dbReference type="RefSeq" id="WP_096921755.1">
    <property type="nucleotide sequence ID" value="NZ_BMXN01000011.1"/>
</dbReference>
<dbReference type="InterPro" id="IPR003594">
    <property type="entry name" value="HATPase_dom"/>
</dbReference>
<evidence type="ECO:0000256" key="2">
    <source>
        <dbReference type="ARBA" id="ARBA00004141"/>
    </source>
</evidence>
<dbReference type="InterPro" id="IPR003660">
    <property type="entry name" value="HAMP_dom"/>
</dbReference>
<dbReference type="Proteomes" id="UP000623776">
    <property type="component" value="Unassembled WGS sequence"/>
</dbReference>
<keyword evidence="4" id="KW-0597">Phosphoprotein</keyword>
<comment type="caution">
    <text evidence="15">The sequence shown here is derived from an EMBL/GenBank/DDBJ whole genome shotgun (WGS) entry which is preliminary data.</text>
</comment>
<gene>
    <name evidence="15" type="ORF">GCM10007157_21840</name>
</gene>
<keyword evidence="9" id="KW-0067">ATP-binding</keyword>
<keyword evidence="7" id="KW-0547">Nucleotide-binding</keyword>
<dbReference type="SUPFAM" id="SSF55874">
    <property type="entry name" value="ATPase domain of HSP90 chaperone/DNA topoisomerase II/histidine kinase"/>
    <property type="match status" value="1"/>
</dbReference>
<keyword evidence="11" id="KW-0902">Two-component regulatory system</keyword>
<sequence length="467" mass="52010">MRSIRRRTLGLVLLVFGVSMFIIGFISYRFAAQEIEELHDRSLAQNARLLEGLLQAPLPAQDRTLLLRSLESALLQPGATEPPDLSDGYTHQLAFQLWEGNQLLLRSDNAPATPLVSQPAGYSTATLGEQTWRVYVLSMADANKRVIVSERQDVRAALTREVALRTLLPDLIGLPLLTLLLWWSIGWGLAPLSRMAEQIRSRDPNNLQPLSLQRLPQELDTIAGALNRLLARLQQMRIREKRFIADATHELRTPLAILDLHAQNALAADNRADREESLHHLRSGVARSTRLVAQLLTLARLDPEEEPLPEIRHADVRQETQETLAKLLPLATERRQQLHMEVEEQQSWLMEEEPGAIETLVQNLVGNALQHSPPEGAVTVHLSASRHHITLMVDDQGKGIPPSERSRVVERFQRAGPGAGAGLGLSIVERIVKRHGGTLLLEDAPSGGLRVHATLARDSLTQRHAKE</sequence>